<dbReference type="GO" id="GO:0043565">
    <property type="term" value="F:sequence-specific DNA binding"/>
    <property type="evidence" value="ECO:0007669"/>
    <property type="project" value="TreeGrafter"/>
</dbReference>
<feature type="domain" description="Calmodulin binding protein central" evidence="2">
    <location>
        <begin position="170"/>
        <end position="217"/>
    </location>
</feature>
<evidence type="ECO:0000259" key="2">
    <source>
        <dbReference type="Pfam" id="PF20451"/>
    </source>
</evidence>
<reference evidence="3" key="1">
    <citation type="submission" date="2023-07" db="EMBL/GenBank/DDBJ databases">
        <title>draft genome sequence of fig (Ficus carica).</title>
        <authorList>
            <person name="Takahashi T."/>
            <person name="Nishimura K."/>
        </authorList>
    </citation>
    <scope>NUCLEOTIDE SEQUENCE</scope>
</reference>
<name>A0AA88CR10_FICCA</name>
<sequence length="263" mass="29454">MDSSLPIFTTHKILDPGHNPLQINLVDINYNRGDPIIAISRDPPPKVEIVVLKGDFPPRGHDSWTSQEFDDNIVKERNGKAPLIIGDLLVTLKHGVATFGDIKFTDNSSWIPTKKFKIGARLVAPGTHAAFQGRVLEAITEVPFVVREYRMGSFNFFLNEAFKKHHPPKLDDYVWRLEKIAKNGAFHKKLASEGIHTVKDFLNQSATTTGQKRLREVQQEIVTEFAASLAQGTAMLEDQPNLSHIIFYDEGATRLDEILASTS</sequence>
<dbReference type="Pfam" id="PF20451">
    <property type="entry name" value="Calmod_bind_M"/>
    <property type="match status" value="1"/>
</dbReference>
<gene>
    <name evidence="3" type="ORF">TIFTF001_040803</name>
</gene>
<dbReference type="GO" id="GO:0003700">
    <property type="term" value="F:DNA-binding transcription factor activity"/>
    <property type="evidence" value="ECO:0007669"/>
    <property type="project" value="TreeGrafter"/>
</dbReference>
<dbReference type="GO" id="GO:0005516">
    <property type="term" value="F:calmodulin binding"/>
    <property type="evidence" value="ECO:0007669"/>
    <property type="project" value="InterPro"/>
</dbReference>
<dbReference type="InterPro" id="IPR046831">
    <property type="entry name" value="Calmodulin_bind_N"/>
</dbReference>
<proteinExistence type="predicted"/>
<dbReference type="GO" id="GO:0080142">
    <property type="term" value="P:regulation of salicylic acid biosynthetic process"/>
    <property type="evidence" value="ECO:0007669"/>
    <property type="project" value="TreeGrafter"/>
</dbReference>
<dbReference type="Pfam" id="PF07887">
    <property type="entry name" value="Calmodulin_bind"/>
    <property type="match status" value="1"/>
</dbReference>
<dbReference type="Proteomes" id="UP001187192">
    <property type="component" value="Unassembled WGS sequence"/>
</dbReference>
<dbReference type="InterPro" id="IPR012416">
    <property type="entry name" value="CBP60"/>
</dbReference>
<dbReference type="EMBL" id="BTGU01001599">
    <property type="protein sequence ID" value="GMN26112.1"/>
    <property type="molecule type" value="Genomic_DNA"/>
</dbReference>
<evidence type="ECO:0000313" key="4">
    <source>
        <dbReference type="Proteomes" id="UP001187192"/>
    </source>
</evidence>
<organism evidence="3 4">
    <name type="scientific">Ficus carica</name>
    <name type="common">Common fig</name>
    <dbReference type="NCBI Taxonomy" id="3494"/>
    <lineage>
        <taxon>Eukaryota</taxon>
        <taxon>Viridiplantae</taxon>
        <taxon>Streptophyta</taxon>
        <taxon>Embryophyta</taxon>
        <taxon>Tracheophyta</taxon>
        <taxon>Spermatophyta</taxon>
        <taxon>Magnoliopsida</taxon>
        <taxon>eudicotyledons</taxon>
        <taxon>Gunneridae</taxon>
        <taxon>Pentapetalae</taxon>
        <taxon>rosids</taxon>
        <taxon>fabids</taxon>
        <taxon>Rosales</taxon>
        <taxon>Moraceae</taxon>
        <taxon>Ficeae</taxon>
        <taxon>Ficus</taxon>
    </lineage>
</organism>
<accession>A0AA88CR10</accession>
<dbReference type="InterPro" id="IPR046830">
    <property type="entry name" value="Calmod_bind_M"/>
</dbReference>
<feature type="domain" description="Calmodulin binding protein-like N-terminal" evidence="1">
    <location>
        <begin position="4"/>
        <end position="148"/>
    </location>
</feature>
<dbReference type="PANTHER" id="PTHR31713:SF42">
    <property type="entry name" value="PROTEIN SAR DEFICIENT 1"/>
    <property type="match status" value="1"/>
</dbReference>
<dbReference type="PANTHER" id="PTHR31713">
    <property type="entry name" value="OS02G0177800 PROTEIN"/>
    <property type="match status" value="1"/>
</dbReference>
<protein>
    <submittedName>
        <fullName evidence="3">Uncharacterized protein</fullName>
    </submittedName>
</protein>
<evidence type="ECO:0000259" key="1">
    <source>
        <dbReference type="Pfam" id="PF07887"/>
    </source>
</evidence>
<dbReference type="AlphaFoldDB" id="A0AA88CR10"/>
<comment type="caution">
    <text evidence="3">The sequence shown here is derived from an EMBL/GenBank/DDBJ whole genome shotgun (WGS) entry which is preliminary data.</text>
</comment>
<keyword evidence="4" id="KW-1185">Reference proteome</keyword>
<evidence type="ECO:0000313" key="3">
    <source>
        <dbReference type="EMBL" id="GMN26112.1"/>
    </source>
</evidence>
<dbReference type="GO" id="GO:0005634">
    <property type="term" value="C:nucleus"/>
    <property type="evidence" value="ECO:0007669"/>
    <property type="project" value="TreeGrafter"/>
</dbReference>